<dbReference type="AlphaFoldDB" id="A0A6N7X1P3"/>
<dbReference type="SUPFAM" id="SSF52266">
    <property type="entry name" value="SGNH hydrolase"/>
    <property type="match status" value="1"/>
</dbReference>
<dbReference type="PANTHER" id="PTHR40039">
    <property type="entry name" value="PROTEIN DLTD"/>
    <property type="match status" value="1"/>
</dbReference>
<keyword evidence="1" id="KW-1003">Cell membrane</keyword>
<comment type="pathway">
    <text evidence="1">Cell wall biogenesis; lipoteichoic acid biosynthesis.</text>
</comment>
<keyword evidence="2" id="KW-1133">Transmembrane helix</keyword>
<gene>
    <name evidence="3" type="primary">dltD</name>
    <name evidence="3" type="ORF">FYJ71_03405</name>
</gene>
<dbReference type="EMBL" id="VUNE01000001">
    <property type="protein sequence ID" value="MST62021.1"/>
    <property type="molecule type" value="Genomic_DNA"/>
</dbReference>
<comment type="caution">
    <text evidence="3">The sequence shown here is derived from an EMBL/GenBank/DDBJ whole genome shotgun (WGS) entry which is preliminary data.</text>
</comment>
<evidence type="ECO:0000256" key="1">
    <source>
        <dbReference type="PIRNR" id="PIRNR021438"/>
    </source>
</evidence>
<dbReference type="RefSeq" id="WP_154537383.1">
    <property type="nucleotide sequence ID" value="NZ_JAQYHJ010000023.1"/>
</dbReference>
<feature type="transmembrane region" description="Helical" evidence="2">
    <location>
        <begin position="6"/>
        <end position="25"/>
    </location>
</feature>
<dbReference type="PANTHER" id="PTHR40039:SF1">
    <property type="entry name" value="PROTEIN DLTD"/>
    <property type="match status" value="1"/>
</dbReference>
<reference evidence="3 4" key="1">
    <citation type="submission" date="2019-08" db="EMBL/GenBank/DDBJ databases">
        <title>In-depth cultivation of the pig gut microbiome towards novel bacterial diversity and tailored functional studies.</title>
        <authorList>
            <person name="Wylensek D."/>
            <person name="Hitch T.C.A."/>
            <person name="Clavel T."/>
        </authorList>
    </citation>
    <scope>NUCLEOTIDE SEQUENCE [LARGE SCALE GENOMIC DNA]</scope>
    <source>
        <strain evidence="3 4">WCA-SAB-591-4A-A</strain>
    </source>
</reference>
<dbReference type="Gene3D" id="3.40.50.1110">
    <property type="entry name" value="SGNH hydrolase"/>
    <property type="match status" value="1"/>
</dbReference>
<evidence type="ECO:0000313" key="3">
    <source>
        <dbReference type="EMBL" id="MST62021.1"/>
    </source>
</evidence>
<protein>
    <recommendedName>
        <fullName evidence="1">Protein DltD</fullName>
    </recommendedName>
</protein>
<dbReference type="InterPro" id="IPR006998">
    <property type="entry name" value="DltD"/>
</dbReference>
<keyword evidence="4" id="KW-1185">Reference proteome</keyword>
<dbReference type="GO" id="GO:0005886">
    <property type="term" value="C:plasma membrane"/>
    <property type="evidence" value="ECO:0007669"/>
    <property type="project" value="UniProtKB-UniRule"/>
</dbReference>
<dbReference type="Proteomes" id="UP000440713">
    <property type="component" value="Unassembled WGS sequence"/>
</dbReference>
<keyword evidence="1 2" id="KW-0472">Membrane</keyword>
<proteinExistence type="inferred from homology"/>
<dbReference type="GO" id="GO:0070395">
    <property type="term" value="P:lipoteichoic acid biosynthetic process"/>
    <property type="evidence" value="ECO:0007669"/>
    <property type="project" value="UniProtKB-UniRule"/>
</dbReference>
<evidence type="ECO:0000256" key="2">
    <source>
        <dbReference type="SAM" id="Phobius"/>
    </source>
</evidence>
<dbReference type="PIRSF" id="PIRSF021438">
    <property type="entry name" value="DltD"/>
    <property type="match status" value="1"/>
</dbReference>
<keyword evidence="2" id="KW-0812">Transmembrane</keyword>
<accession>A0A6N7X1P3</accession>
<sequence>MKKLKYIVVPIVIGVTFAFSLNWFLEKEVVRMLSNNDLNPVLFNADSVVKNKGYFANNFLSNKDNILMFGSSELSHSTRQHPDYYFNTGKIENGIVTIGKAYTQDLQHSTVLGSLDNPSKKVVLLLSMQWFMDKGGVTDSHFQGRFSPVQFYRFMDNKKISDETKMLYAKRVTTLLKSSNEFQAERQYALDYMKKRNNVVFEPYYNFKKFMVNLKDKGLLYKELLMTSQRKNKDSLAGKYFDWKFERKRAYDDAIKRVGKKDHILGGKKLYIDKGYYKKNLFGKDKFFLNKYKDVDLTKSVEYEDLDIFLKTCRDLKIKPIVILTPSMDEFYSYTGITTEKREAYYAKIRDISKSYGISLMDLTEYDKSKFYLRDVMHIGTLGWVDICERLYNAFEDRN</sequence>
<comment type="similarity">
    <text evidence="1">Belongs to the DltD family.</text>
</comment>
<dbReference type="Pfam" id="PF04914">
    <property type="entry name" value="DltD"/>
    <property type="match status" value="1"/>
</dbReference>
<dbReference type="UniPathway" id="UPA00556"/>
<name>A0A6N7X1P3_9FIRM</name>
<dbReference type="InterPro" id="IPR036514">
    <property type="entry name" value="SGNH_hydro_sf"/>
</dbReference>
<evidence type="ECO:0000313" key="4">
    <source>
        <dbReference type="Proteomes" id="UP000440713"/>
    </source>
</evidence>
<dbReference type="NCBIfam" id="TIGR04092">
    <property type="entry name" value="LTA_DltD"/>
    <property type="match status" value="1"/>
</dbReference>
<dbReference type="InterPro" id="IPR023896">
    <property type="entry name" value="LTA_DltD"/>
</dbReference>
<organism evidence="3 4">
    <name type="scientific">Peptostreptococcus porci</name>
    <dbReference type="NCBI Taxonomy" id="2652282"/>
    <lineage>
        <taxon>Bacteria</taxon>
        <taxon>Bacillati</taxon>
        <taxon>Bacillota</taxon>
        <taxon>Clostridia</taxon>
        <taxon>Peptostreptococcales</taxon>
        <taxon>Peptostreptococcaceae</taxon>
        <taxon>Peptostreptococcus</taxon>
    </lineage>
</organism>